<keyword evidence="3" id="KW-0949">S-adenosyl-L-methionine</keyword>
<dbReference type="AlphaFoldDB" id="A0A4S4ARI5"/>
<sequence>MFLPPVSTRSRAMDRSNAQWIFPLPVTAFRPRRRGFNRMLGAGLAACILGGLARPARAQGVHLDVPYVPTPHEVVEAMLELAGVQPGERVTDLGCGDGRMVVTAASQFGAHGLGVDIDPERIREARANAAEAGVADKVEFRVGDLFEVDLRDTDVLAIYLLEEINLRLRPVILAQMRPGARVVSHAFSMGPWRPDREELILGRRVFLWTVPAQAGGRWRARHNGREFTLTLEQDYQILGGSAAFGPRSAEVRDGRVSGSEVAFTLEVVPGSPELLRGRIDGERIVALDGGAVWSAERLAR</sequence>
<accession>A0A4S4ARI5</accession>
<evidence type="ECO:0000256" key="1">
    <source>
        <dbReference type="ARBA" id="ARBA00022603"/>
    </source>
</evidence>
<protein>
    <submittedName>
        <fullName evidence="5">Methyltransferase domain-containing protein</fullName>
    </submittedName>
</protein>
<reference evidence="5 6" key="1">
    <citation type="submission" date="2019-04" db="EMBL/GenBank/DDBJ databases">
        <title>Azoarcus nasutitermitis sp. nov. isolated from termite nest.</title>
        <authorList>
            <person name="Lin S.-Y."/>
            <person name="Hameed A."/>
            <person name="Hsu Y.-H."/>
            <person name="Young C.-C."/>
        </authorList>
    </citation>
    <scope>NUCLEOTIDE SEQUENCE [LARGE SCALE GENOMIC DNA]</scope>
    <source>
        <strain evidence="5 6">CC-YHH838</strain>
    </source>
</reference>
<dbReference type="Gene3D" id="3.40.50.150">
    <property type="entry name" value="Vaccinia Virus protein VP39"/>
    <property type="match status" value="1"/>
</dbReference>
<organism evidence="5 6">
    <name type="scientific">Pseudothauera nasutitermitis</name>
    <dbReference type="NCBI Taxonomy" id="2565930"/>
    <lineage>
        <taxon>Bacteria</taxon>
        <taxon>Pseudomonadati</taxon>
        <taxon>Pseudomonadota</taxon>
        <taxon>Betaproteobacteria</taxon>
        <taxon>Rhodocyclales</taxon>
        <taxon>Zoogloeaceae</taxon>
        <taxon>Pseudothauera</taxon>
    </lineage>
</organism>
<dbReference type="PROSITE" id="PS51318">
    <property type="entry name" value="TAT"/>
    <property type="match status" value="1"/>
</dbReference>
<dbReference type="GO" id="GO:0032259">
    <property type="term" value="P:methylation"/>
    <property type="evidence" value="ECO:0007669"/>
    <property type="project" value="UniProtKB-KW"/>
</dbReference>
<dbReference type="Proteomes" id="UP000308430">
    <property type="component" value="Unassembled WGS sequence"/>
</dbReference>
<gene>
    <name evidence="5" type="ORF">E6C76_18900</name>
</gene>
<evidence type="ECO:0000256" key="3">
    <source>
        <dbReference type="ARBA" id="ARBA00022691"/>
    </source>
</evidence>
<dbReference type="PANTHER" id="PTHR13610:SF11">
    <property type="entry name" value="METHYLTRANSFERASE DOMAIN-CONTAINING PROTEIN"/>
    <property type="match status" value="1"/>
</dbReference>
<dbReference type="InterPro" id="IPR026170">
    <property type="entry name" value="FAM173A/B"/>
</dbReference>
<evidence type="ECO:0000313" key="6">
    <source>
        <dbReference type="Proteomes" id="UP000308430"/>
    </source>
</evidence>
<evidence type="ECO:0000256" key="2">
    <source>
        <dbReference type="ARBA" id="ARBA00022679"/>
    </source>
</evidence>
<comment type="caution">
    <text evidence="5">The sequence shown here is derived from an EMBL/GenBank/DDBJ whole genome shotgun (WGS) entry which is preliminary data.</text>
</comment>
<dbReference type="InterPro" id="IPR041698">
    <property type="entry name" value="Methyltransf_25"/>
</dbReference>
<dbReference type="PANTHER" id="PTHR13610">
    <property type="entry name" value="METHYLTRANSFERASE DOMAIN-CONTAINING PROTEIN"/>
    <property type="match status" value="1"/>
</dbReference>
<dbReference type="SUPFAM" id="SSF53335">
    <property type="entry name" value="S-adenosyl-L-methionine-dependent methyltransferases"/>
    <property type="match status" value="1"/>
</dbReference>
<keyword evidence="1 5" id="KW-0489">Methyltransferase</keyword>
<evidence type="ECO:0000259" key="4">
    <source>
        <dbReference type="Pfam" id="PF13649"/>
    </source>
</evidence>
<dbReference type="InterPro" id="IPR029063">
    <property type="entry name" value="SAM-dependent_MTases_sf"/>
</dbReference>
<dbReference type="CDD" id="cd02440">
    <property type="entry name" value="AdoMet_MTases"/>
    <property type="match status" value="1"/>
</dbReference>
<evidence type="ECO:0000313" key="5">
    <source>
        <dbReference type="EMBL" id="THF62385.1"/>
    </source>
</evidence>
<proteinExistence type="predicted"/>
<name>A0A4S4ARI5_9RHOO</name>
<keyword evidence="2 5" id="KW-0808">Transferase</keyword>
<dbReference type="InterPro" id="IPR006311">
    <property type="entry name" value="TAT_signal"/>
</dbReference>
<dbReference type="EMBL" id="SSOC01000007">
    <property type="protein sequence ID" value="THF62385.1"/>
    <property type="molecule type" value="Genomic_DNA"/>
</dbReference>
<keyword evidence="6" id="KW-1185">Reference proteome</keyword>
<dbReference type="OrthoDB" id="281208at2"/>
<dbReference type="Pfam" id="PF13649">
    <property type="entry name" value="Methyltransf_25"/>
    <property type="match status" value="1"/>
</dbReference>
<feature type="domain" description="Methyltransferase" evidence="4">
    <location>
        <begin position="90"/>
        <end position="166"/>
    </location>
</feature>
<dbReference type="GO" id="GO:0016279">
    <property type="term" value="F:protein-lysine N-methyltransferase activity"/>
    <property type="evidence" value="ECO:0007669"/>
    <property type="project" value="InterPro"/>
</dbReference>